<protein>
    <submittedName>
        <fullName evidence="1">Uncharacterized protein</fullName>
    </submittedName>
</protein>
<dbReference type="Proteomes" id="UP000827872">
    <property type="component" value="Linkage Group LG14"/>
</dbReference>
<proteinExistence type="predicted"/>
<keyword evidence="2" id="KW-1185">Reference proteome</keyword>
<name>A0ACB8EAN8_9SAUR</name>
<dbReference type="EMBL" id="CM037627">
    <property type="protein sequence ID" value="KAH7989475.1"/>
    <property type="molecule type" value="Genomic_DNA"/>
</dbReference>
<gene>
    <name evidence="1" type="ORF">K3G42_010310</name>
</gene>
<comment type="caution">
    <text evidence="1">The sequence shown here is derived from an EMBL/GenBank/DDBJ whole genome shotgun (WGS) entry which is preliminary data.</text>
</comment>
<sequence length="108" mass="12342">MTWHCLIQRQHLDIPPSHRNDTQQQRQQTTGQVFSGTPSAGSSPRKPPRTCLFWPPQQWVHASSVPIKGPRPLLLSFTPSSQQENNILQEKYAHTFMKRQNCGSLVLL</sequence>
<accession>A0ACB8EAN8</accession>
<evidence type="ECO:0000313" key="1">
    <source>
        <dbReference type="EMBL" id="KAH7989475.1"/>
    </source>
</evidence>
<evidence type="ECO:0000313" key="2">
    <source>
        <dbReference type="Proteomes" id="UP000827872"/>
    </source>
</evidence>
<reference evidence="1" key="1">
    <citation type="submission" date="2021-08" db="EMBL/GenBank/DDBJ databases">
        <title>The first chromosome-level gecko genome reveals the dynamic sex chromosomes of Neotropical dwarf geckos (Sphaerodactylidae: Sphaerodactylus).</title>
        <authorList>
            <person name="Pinto B.J."/>
            <person name="Keating S.E."/>
            <person name="Gamble T."/>
        </authorList>
    </citation>
    <scope>NUCLEOTIDE SEQUENCE</scope>
    <source>
        <strain evidence="1">TG3544</strain>
    </source>
</reference>
<organism evidence="1 2">
    <name type="scientific">Sphaerodactylus townsendi</name>
    <dbReference type="NCBI Taxonomy" id="933632"/>
    <lineage>
        <taxon>Eukaryota</taxon>
        <taxon>Metazoa</taxon>
        <taxon>Chordata</taxon>
        <taxon>Craniata</taxon>
        <taxon>Vertebrata</taxon>
        <taxon>Euteleostomi</taxon>
        <taxon>Lepidosauria</taxon>
        <taxon>Squamata</taxon>
        <taxon>Bifurcata</taxon>
        <taxon>Gekkota</taxon>
        <taxon>Sphaerodactylidae</taxon>
        <taxon>Sphaerodactylus</taxon>
    </lineage>
</organism>